<dbReference type="EMBL" id="JAAAJB010000426">
    <property type="protein sequence ID" value="KAG0256095.1"/>
    <property type="molecule type" value="Genomic_DNA"/>
</dbReference>
<protein>
    <submittedName>
        <fullName evidence="2">Vesicle trafficking between the ER and Golgi</fullName>
    </submittedName>
</protein>
<sequence>MAQAPRDPTLREQQIAAIVAMLNLNKKPEPASGDQVIAMGNDTEWKVLVFDNFGRDVISSVLRVSDLRENGVTVHMPLKSDRQPIPDVPAIYFMEPTSDNIRRISEDLSNHLYDSYYINFSSAIPRPLVEELAASTIPSGTSDQIQQVYDQYLNFLCTEPNMFSLNERQSYLALNDPRAPETAIEASIDKAASALFSVMATMGVIPIIRCPRRGAAEMMAKKLDSRLRDHVMNSRQNLFSETSSMNYQRPVLIILDRNMDLVPMISHSWTYQALVHDVLDMRLNEIVLQTDENGRQVKKKYDIDAKDFFWNKNASAPFPQVAEEIDIELTKYKNDATAITKASGVNSLDDVSQLDFSSGAKHLKTAITQLPELTARKATLDMHMNIATGLLQGIKDRQLDTLFEMEESISKQNKTTILEAINNPENKSAEDKMRVFLFYYLSTQEDIPNELMTEYEDALVKAGCDLAPLRYVKGIRAYTRMTNMTQQQPQSFGRTPDYLLNRLGNIGNKLSDHLGSGGLGGGFENLLSGVKNFLPTKKDLPMTRIVESIMEPSGSGQNETVEDFMYFDPKVSRAATSSGAKMPRTRTPFQEAIVFVVGGGNYVEYQNLMEYAQRQTIKKKITYGATEVVNPHEFMQQLASLGKE</sequence>
<dbReference type="GO" id="GO:0016192">
    <property type="term" value="P:vesicle-mediated transport"/>
    <property type="evidence" value="ECO:0007669"/>
    <property type="project" value="InterPro"/>
</dbReference>
<evidence type="ECO:0000313" key="3">
    <source>
        <dbReference type="Proteomes" id="UP000807716"/>
    </source>
</evidence>
<name>A0A9P6U293_9FUNG</name>
<comment type="caution">
    <text evidence="2">The sequence shown here is derived from an EMBL/GenBank/DDBJ whole genome shotgun (WGS) entry which is preliminary data.</text>
</comment>
<dbReference type="Gene3D" id="1.25.40.60">
    <property type="match status" value="1"/>
</dbReference>
<dbReference type="InterPro" id="IPR001619">
    <property type="entry name" value="Sec1-like"/>
</dbReference>
<gene>
    <name evidence="2" type="primary">SLY1</name>
    <name evidence="2" type="ORF">DFQ27_005900</name>
</gene>
<dbReference type="InterPro" id="IPR043127">
    <property type="entry name" value="Sec-1-like_dom3a"/>
</dbReference>
<dbReference type="PIRSF" id="PIRSF005715">
    <property type="entry name" value="VPS45_Sec1"/>
    <property type="match status" value="1"/>
</dbReference>
<organism evidence="2 3">
    <name type="scientific">Actinomortierella ambigua</name>
    <dbReference type="NCBI Taxonomy" id="1343610"/>
    <lineage>
        <taxon>Eukaryota</taxon>
        <taxon>Fungi</taxon>
        <taxon>Fungi incertae sedis</taxon>
        <taxon>Mucoromycota</taxon>
        <taxon>Mortierellomycotina</taxon>
        <taxon>Mortierellomycetes</taxon>
        <taxon>Mortierellales</taxon>
        <taxon>Mortierellaceae</taxon>
        <taxon>Actinomortierella</taxon>
    </lineage>
</organism>
<accession>A0A9P6U293</accession>
<reference evidence="2" key="1">
    <citation type="journal article" date="2020" name="Fungal Divers.">
        <title>Resolving the Mortierellaceae phylogeny through synthesis of multi-gene phylogenetics and phylogenomics.</title>
        <authorList>
            <person name="Vandepol N."/>
            <person name="Liber J."/>
            <person name="Desiro A."/>
            <person name="Na H."/>
            <person name="Kennedy M."/>
            <person name="Barry K."/>
            <person name="Grigoriev I.V."/>
            <person name="Miller A.N."/>
            <person name="O'Donnell K."/>
            <person name="Stajich J.E."/>
            <person name="Bonito G."/>
        </authorList>
    </citation>
    <scope>NUCLEOTIDE SEQUENCE</scope>
    <source>
        <strain evidence="2">BC1065</strain>
    </source>
</reference>
<keyword evidence="3" id="KW-1185">Reference proteome</keyword>
<dbReference type="AlphaFoldDB" id="A0A9P6U293"/>
<proteinExistence type="inferred from homology"/>
<dbReference type="SUPFAM" id="SSF56815">
    <property type="entry name" value="Sec1/munc18-like (SM) proteins"/>
    <property type="match status" value="1"/>
</dbReference>
<evidence type="ECO:0000313" key="2">
    <source>
        <dbReference type="EMBL" id="KAG0256095.1"/>
    </source>
</evidence>
<dbReference type="PANTHER" id="PTHR11679">
    <property type="entry name" value="VESICLE PROTEIN SORTING-ASSOCIATED"/>
    <property type="match status" value="1"/>
</dbReference>
<dbReference type="InterPro" id="IPR036045">
    <property type="entry name" value="Sec1-like_sf"/>
</dbReference>
<dbReference type="OrthoDB" id="10251230at2759"/>
<dbReference type="Gene3D" id="3.40.50.1910">
    <property type="match status" value="1"/>
</dbReference>
<dbReference type="Gene3D" id="3.40.50.2060">
    <property type="match status" value="1"/>
</dbReference>
<dbReference type="Proteomes" id="UP000807716">
    <property type="component" value="Unassembled WGS sequence"/>
</dbReference>
<evidence type="ECO:0000256" key="1">
    <source>
        <dbReference type="ARBA" id="ARBA00009884"/>
    </source>
</evidence>
<dbReference type="InterPro" id="IPR043154">
    <property type="entry name" value="Sec-1-like_dom1"/>
</dbReference>
<dbReference type="Gene3D" id="3.90.830.10">
    <property type="entry name" value="Syntaxin Binding Protein 1, Chain A, domain 2"/>
    <property type="match status" value="1"/>
</dbReference>
<comment type="similarity">
    <text evidence="1">Belongs to the STXBP/unc-18/SEC1 family.</text>
</comment>
<dbReference type="Pfam" id="PF00995">
    <property type="entry name" value="Sec1"/>
    <property type="match status" value="1"/>
</dbReference>
<dbReference type="InterPro" id="IPR027482">
    <property type="entry name" value="Sec1-like_dom2"/>
</dbReference>